<evidence type="ECO:0000313" key="2">
    <source>
        <dbReference type="EMBL" id="SHJ47287.1"/>
    </source>
</evidence>
<feature type="transmembrane region" description="Helical" evidence="1">
    <location>
        <begin position="17"/>
        <end position="37"/>
    </location>
</feature>
<dbReference type="EMBL" id="FQZK01000006">
    <property type="protein sequence ID" value="SHJ47287.1"/>
    <property type="molecule type" value="Genomic_DNA"/>
</dbReference>
<sequence length="261" mass="27367">MIVQFTSELRKITSTRMWWLMLAGMVAYSAAFTAFLTSSPFLTSRSPVDLATPESAVIAYNIAPAIAYVFPLAVGVLVITHEYRYRTISQTLLAEPHRPTVFGAKLLAGLCVAFVFGVSSVGVCVLVVVGVLSFHGQDTHLASPAILTAIAGSVVVLTLWGLVGVGVGALVRDQLVAIVGLVVLTQFVEPMARTVLSGVGPRWLTLVFPGIAGDVAAGGTAYNAMTGNAVASQGSGFLVLAVYALVFSVLGSLRFSRYEVA</sequence>
<keyword evidence="3" id="KW-1185">Reference proteome</keyword>
<evidence type="ECO:0000313" key="3">
    <source>
        <dbReference type="Proteomes" id="UP000184452"/>
    </source>
</evidence>
<reference evidence="2 3" key="1">
    <citation type="submission" date="2016-11" db="EMBL/GenBank/DDBJ databases">
        <authorList>
            <person name="Jaros S."/>
            <person name="Januszkiewicz K."/>
            <person name="Wedrychowicz H."/>
        </authorList>
    </citation>
    <scope>NUCLEOTIDE SEQUENCE [LARGE SCALE GENOMIC DNA]</scope>
    <source>
        <strain evidence="2 3">CGMCC 4.5723</strain>
    </source>
</reference>
<organism evidence="2 3">
    <name type="scientific">Nocardiopsis flavescens</name>
    <dbReference type="NCBI Taxonomy" id="758803"/>
    <lineage>
        <taxon>Bacteria</taxon>
        <taxon>Bacillati</taxon>
        <taxon>Actinomycetota</taxon>
        <taxon>Actinomycetes</taxon>
        <taxon>Streptosporangiales</taxon>
        <taxon>Nocardiopsidaceae</taxon>
        <taxon>Nocardiopsis</taxon>
    </lineage>
</organism>
<evidence type="ECO:0008006" key="4">
    <source>
        <dbReference type="Google" id="ProtNLM"/>
    </source>
</evidence>
<dbReference type="AlphaFoldDB" id="A0A1M6JKQ9"/>
<dbReference type="OrthoDB" id="5244396at2"/>
<feature type="transmembrane region" description="Helical" evidence="1">
    <location>
        <begin position="237"/>
        <end position="255"/>
    </location>
</feature>
<dbReference type="RefSeq" id="WP_084737203.1">
    <property type="nucleotide sequence ID" value="NZ_FQZK01000006.1"/>
</dbReference>
<name>A0A1M6JKQ9_9ACTN</name>
<feature type="transmembrane region" description="Helical" evidence="1">
    <location>
        <begin position="141"/>
        <end position="163"/>
    </location>
</feature>
<accession>A0A1M6JKQ9</accession>
<feature type="transmembrane region" description="Helical" evidence="1">
    <location>
        <begin position="57"/>
        <end position="79"/>
    </location>
</feature>
<evidence type="ECO:0000256" key="1">
    <source>
        <dbReference type="SAM" id="Phobius"/>
    </source>
</evidence>
<feature type="transmembrane region" description="Helical" evidence="1">
    <location>
        <begin position="175"/>
        <end position="192"/>
    </location>
</feature>
<dbReference type="STRING" id="758803.SAMN05421803_106174"/>
<keyword evidence="1" id="KW-0812">Transmembrane</keyword>
<dbReference type="Proteomes" id="UP000184452">
    <property type="component" value="Unassembled WGS sequence"/>
</dbReference>
<keyword evidence="1" id="KW-1133">Transmembrane helix</keyword>
<keyword evidence="1" id="KW-0472">Membrane</keyword>
<proteinExistence type="predicted"/>
<gene>
    <name evidence="2" type="ORF">SAMN05421803_106174</name>
</gene>
<protein>
    <recommendedName>
        <fullName evidence="4">ABC transporter permease</fullName>
    </recommendedName>
</protein>
<feature type="transmembrane region" description="Helical" evidence="1">
    <location>
        <begin position="106"/>
        <end position="135"/>
    </location>
</feature>